<dbReference type="STRING" id="69293.ENSGACP00000022448"/>
<evidence type="ECO:0000256" key="2">
    <source>
        <dbReference type="ARBA" id="ARBA00006889"/>
    </source>
</evidence>
<dbReference type="PRINTS" id="PR00179">
    <property type="entry name" value="LIPOCALIN"/>
</dbReference>
<dbReference type="PRINTS" id="PR01219">
    <property type="entry name" value="APOLIPOPROTD"/>
</dbReference>
<evidence type="ECO:0000313" key="13">
    <source>
        <dbReference type="Ensembl" id="ENSGACP00000022448.1"/>
    </source>
</evidence>
<evidence type="ECO:0000313" key="14">
    <source>
        <dbReference type="Proteomes" id="UP000007635"/>
    </source>
</evidence>
<sequence>MKAMQVILLTLLVVLVTSAQYDDSCPKPDVQANFDVSKYLGKWYGIKKLPTPFQKGECSTAFYSLKSSGEIGVLNSGLLEDGTIRSAVATATVKDPSDPAKLAVSFSPESSAPYWVLSTDYEGHSLVYSCTNRQSGREYAWILSREPTLPEETVKKLEDVLSSIGIDVDKMAPTNQNENYCSVMRQ</sequence>
<reference evidence="13 14" key="1">
    <citation type="journal article" date="2021" name="G3 (Bethesda)">
        <title>Improved contiguity of the threespine stickleback genome using long-read sequencing.</title>
        <authorList>
            <person name="Nath S."/>
            <person name="Shaw D.E."/>
            <person name="White M.A."/>
        </authorList>
    </citation>
    <scope>NUCLEOTIDE SEQUENCE [LARGE SCALE GENOMIC DNA]</scope>
    <source>
        <strain evidence="13 14">Lake Benthic</strain>
    </source>
</reference>
<dbReference type="eggNOG" id="KOG4824">
    <property type="taxonomic scope" value="Eukaryota"/>
</dbReference>
<dbReference type="GO" id="GO:0007420">
    <property type="term" value="P:brain development"/>
    <property type="evidence" value="ECO:0007669"/>
    <property type="project" value="InterPro"/>
</dbReference>
<comment type="subcellular location">
    <subcellularLocation>
        <location evidence="1">Secreted</location>
    </subcellularLocation>
</comment>
<feature type="chain" id="PRO_5044536650" description="Apolipoprotein D" evidence="11">
    <location>
        <begin position="20"/>
        <end position="186"/>
    </location>
</feature>
<dbReference type="PANTHER" id="PTHR10612:SF58">
    <property type="entry name" value="APOLIPOPROTEIN D"/>
    <property type="match status" value="1"/>
</dbReference>
<dbReference type="GO" id="GO:0000302">
    <property type="term" value="P:response to reactive oxygen species"/>
    <property type="evidence" value="ECO:0007669"/>
    <property type="project" value="TreeGrafter"/>
</dbReference>
<reference evidence="13" key="2">
    <citation type="submission" date="2025-05" db="UniProtKB">
        <authorList>
            <consortium name="Ensembl"/>
        </authorList>
    </citation>
    <scope>IDENTIFICATION</scope>
</reference>
<dbReference type="Ensembl" id="ENSGACT00000077724.1">
    <property type="protein sequence ID" value="ENSGACP00000047289.1"/>
    <property type="gene ID" value="ENSGACG00000016996.2"/>
</dbReference>
<keyword evidence="4" id="KW-0813">Transport</keyword>
<keyword evidence="14" id="KW-1185">Reference proteome</keyword>
<dbReference type="Gene3D" id="2.40.128.20">
    <property type="match status" value="1"/>
</dbReference>
<keyword evidence="8" id="KW-1015">Disulfide bond</keyword>
<dbReference type="InterPro" id="IPR026222">
    <property type="entry name" value="ApoD_vertbrte"/>
</dbReference>
<dbReference type="GO" id="GO:0005737">
    <property type="term" value="C:cytoplasm"/>
    <property type="evidence" value="ECO:0007669"/>
    <property type="project" value="TreeGrafter"/>
</dbReference>
<dbReference type="Ensembl" id="ENSGACT00000022490.2">
    <property type="protein sequence ID" value="ENSGACP00000022448.1"/>
    <property type="gene ID" value="ENSGACG00000016996.2"/>
</dbReference>
<dbReference type="AlphaFoldDB" id="G3PXV9"/>
<dbReference type="PIRSF" id="PIRSF036893">
    <property type="entry name" value="Lipocalin_ApoD"/>
    <property type="match status" value="1"/>
</dbReference>
<dbReference type="PROSITE" id="PS00213">
    <property type="entry name" value="LIPOCALIN"/>
    <property type="match status" value="1"/>
</dbReference>
<dbReference type="InterPro" id="IPR002969">
    <property type="entry name" value="ApolipopD"/>
</dbReference>
<organism evidence="13 14">
    <name type="scientific">Gasterosteus aculeatus aculeatus</name>
    <name type="common">three-spined stickleback</name>
    <dbReference type="NCBI Taxonomy" id="481459"/>
    <lineage>
        <taxon>Eukaryota</taxon>
        <taxon>Metazoa</taxon>
        <taxon>Chordata</taxon>
        <taxon>Craniata</taxon>
        <taxon>Vertebrata</taxon>
        <taxon>Euteleostomi</taxon>
        <taxon>Actinopterygii</taxon>
        <taxon>Neopterygii</taxon>
        <taxon>Teleostei</taxon>
        <taxon>Neoteleostei</taxon>
        <taxon>Acanthomorphata</taxon>
        <taxon>Eupercaria</taxon>
        <taxon>Perciformes</taxon>
        <taxon>Cottioidei</taxon>
        <taxon>Gasterosteales</taxon>
        <taxon>Gasterosteidae</taxon>
        <taxon>Gasterosteus</taxon>
    </lineage>
</organism>
<proteinExistence type="inferred from homology"/>
<dbReference type="GO" id="GO:0006629">
    <property type="term" value="P:lipid metabolic process"/>
    <property type="evidence" value="ECO:0007669"/>
    <property type="project" value="TreeGrafter"/>
</dbReference>
<evidence type="ECO:0000256" key="6">
    <source>
        <dbReference type="ARBA" id="ARBA00022729"/>
    </source>
</evidence>
<dbReference type="GO" id="GO:0042246">
    <property type="term" value="P:tissue regeneration"/>
    <property type="evidence" value="ECO:0007669"/>
    <property type="project" value="InterPro"/>
</dbReference>
<evidence type="ECO:0000256" key="9">
    <source>
        <dbReference type="ARBA" id="ARBA00023180"/>
    </source>
</evidence>
<evidence type="ECO:0000256" key="5">
    <source>
        <dbReference type="ARBA" id="ARBA00022525"/>
    </source>
</evidence>
<comment type="similarity">
    <text evidence="2 11">Belongs to the calycin superfamily. Lipocalin family.</text>
</comment>
<keyword evidence="7" id="KW-0446">Lipid-binding</keyword>
<evidence type="ECO:0000256" key="11">
    <source>
        <dbReference type="PIRNR" id="PIRNR036893"/>
    </source>
</evidence>
<evidence type="ECO:0000256" key="1">
    <source>
        <dbReference type="ARBA" id="ARBA00004613"/>
    </source>
</evidence>
<evidence type="ECO:0000256" key="7">
    <source>
        <dbReference type="ARBA" id="ARBA00023121"/>
    </source>
</evidence>
<dbReference type="PANTHER" id="PTHR10612">
    <property type="entry name" value="APOLIPOPROTEIN D"/>
    <property type="match status" value="1"/>
</dbReference>
<dbReference type="FunFam" id="2.40.128.20:FF:000003">
    <property type="entry name" value="Apolipoprotein D"/>
    <property type="match status" value="1"/>
</dbReference>
<dbReference type="Pfam" id="PF08212">
    <property type="entry name" value="Lipocalin_2"/>
    <property type="match status" value="1"/>
</dbReference>
<dbReference type="InterPro" id="IPR000566">
    <property type="entry name" value="Lipocln_cytosolic_FA-bd_dom"/>
</dbReference>
<accession>G3PXV9</accession>
<dbReference type="InterPro" id="IPR022272">
    <property type="entry name" value="Lipocalin_CS"/>
</dbReference>
<evidence type="ECO:0000256" key="3">
    <source>
        <dbReference type="ARBA" id="ARBA00019890"/>
    </source>
</evidence>
<dbReference type="GeneTree" id="ENSGT00510000046981"/>
<dbReference type="PRINTS" id="PR02058">
    <property type="entry name" value="APODVERTBRTE"/>
</dbReference>
<dbReference type="InterPro" id="IPR012674">
    <property type="entry name" value="Calycin"/>
</dbReference>
<name>G3PXV9_GASAC</name>
<keyword evidence="6 11" id="KW-0732">Signal</keyword>
<dbReference type="OMA" id="GECIQAN"/>
<feature type="domain" description="Lipocalin/cytosolic fatty-acid binding" evidence="12">
    <location>
        <begin position="34"/>
        <end position="175"/>
    </location>
</feature>
<dbReference type="GO" id="GO:0005576">
    <property type="term" value="C:extracellular region"/>
    <property type="evidence" value="ECO:0007669"/>
    <property type="project" value="UniProtKB-SubCell"/>
</dbReference>
<evidence type="ECO:0000256" key="4">
    <source>
        <dbReference type="ARBA" id="ARBA00022448"/>
    </source>
</evidence>
<protein>
    <recommendedName>
        <fullName evidence="3">Apolipoprotein D</fullName>
    </recommendedName>
</protein>
<keyword evidence="5" id="KW-0964">Secreted</keyword>
<dbReference type="Proteomes" id="UP000007635">
    <property type="component" value="Chromosome III"/>
</dbReference>
<dbReference type="GO" id="GO:0006869">
    <property type="term" value="P:lipid transport"/>
    <property type="evidence" value="ECO:0007669"/>
    <property type="project" value="InterPro"/>
</dbReference>
<feature type="signal peptide" evidence="11">
    <location>
        <begin position="1"/>
        <end position="19"/>
    </location>
</feature>
<evidence type="ECO:0000259" key="12">
    <source>
        <dbReference type="Pfam" id="PF08212"/>
    </source>
</evidence>
<dbReference type="InterPro" id="IPR022271">
    <property type="entry name" value="Lipocalin_ApoD"/>
</dbReference>
<dbReference type="SMR" id="G3PXV9"/>
<dbReference type="InParanoid" id="G3PXV9"/>
<dbReference type="GO" id="GO:0008289">
    <property type="term" value="F:lipid binding"/>
    <property type="evidence" value="ECO:0007669"/>
    <property type="project" value="UniProtKB-KW"/>
</dbReference>
<keyword evidence="10" id="KW-0873">Pyrrolidone carboxylic acid</keyword>
<dbReference type="CDD" id="cd19437">
    <property type="entry name" value="lipocalin_apoD-like"/>
    <property type="match status" value="1"/>
</dbReference>
<evidence type="ECO:0000256" key="10">
    <source>
        <dbReference type="ARBA" id="ARBA00023283"/>
    </source>
</evidence>
<keyword evidence="9" id="KW-0325">Glycoprotein</keyword>
<dbReference type="SUPFAM" id="SSF50814">
    <property type="entry name" value="Lipocalins"/>
    <property type="match status" value="1"/>
</dbReference>
<evidence type="ECO:0000256" key="8">
    <source>
        <dbReference type="ARBA" id="ARBA00023157"/>
    </source>
</evidence>